<dbReference type="PANTHER" id="PTHR10000:SF23">
    <property type="entry name" value="5-AMINO-6-(5-PHOSPHO-D-RIBITYLAMINO)URACIL PHOSPHATASE YITU"/>
    <property type="match status" value="1"/>
</dbReference>
<protein>
    <submittedName>
        <fullName evidence="2">COF family HAD hydrolase protein</fullName>
        <ecNumber evidence="2">3.1.3.-</ecNumber>
    </submittedName>
</protein>
<dbReference type="Gene3D" id="3.40.50.1000">
    <property type="entry name" value="HAD superfamily/HAD-like"/>
    <property type="match status" value="1"/>
</dbReference>
<dbReference type="PANTHER" id="PTHR10000">
    <property type="entry name" value="PHOSPHOSERINE PHOSPHATASE"/>
    <property type="match status" value="1"/>
</dbReference>
<dbReference type="PROSITE" id="PS01229">
    <property type="entry name" value="COF_2"/>
    <property type="match status" value="1"/>
</dbReference>
<keyword evidence="3" id="KW-1185">Reference proteome</keyword>
<comment type="similarity">
    <text evidence="1">Belongs to the HAD-like hydrolase superfamily. Cof family.</text>
</comment>
<dbReference type="EMBL" id="LR215024">
    <property type="protein sequence ID" value="VEU70041.1"/>
    <property type="molecule type" value="Genomic_DNA"/>
</dbReference>
<dbReference type="InterPro" id="IPR023214">
    <property type="entry name" value="HAD_sf"/>
</dbReference>
<keyword evidence="2" id="KW-0378">Hydrolase</keyword>
<dbReference type="Proteomes" id="UP000290815">
    <property type="component" value="Chromosome"/>
</dbReference>
<evidence type="ECO:0000256" key="1">
    <source>
        <dbReference type="ARBA" id="ARBA00034778"/>
    </source>
</evidence>
<dbReference type="InterPro" id="IPR006379">
    <property type="entry name" value="HAD-SF_hydro_IIB"/>
</dbReference>
<dbReference type="RefSeq" id="WP_044888914.1">
    <property type="nucleotide sequence ID" value="NZ_LR215024.1"/>
</dbReference>
<accession>A0A449AU37</accession>
<name>A0A449AU37_9BACT</name>
<dbReference type="NCBIfam" id="TIGR01484">
    <property type="entry name" value="HAD-SF-IIB"/>
    <property type="match status" value="1"/>
</dbReference>
<reference evidence="2 3" key="1">
    <citation type="submission" date="2019-01" db="EMBL/GenBank/DDBJ databases">
        <authorList>
            <consortium name="Pathogen Informatics"/>
        </authorList>
    </citation>
    <scope>NUCLEOTIDE SEQUENCE [LARGE SCALE GENOMIC DNA]</scope>
    <source>
        <strain evidence="2 3">NCTC10194</strain>
    </source>
</reference>
<dbReference type="GO" id="GO:0005829">
    <property type="term" value="C:cytosol"/>
    <property type="evidence" value="ECO:0007669"/>
    <property type="project" value="TreeGrafter"/>
</dbReference>
<dbReference type="GO" id="GO:0016791">
    <property type="term" value="F:phosphatase activity"/>
    <property type="evidence" value="ECO:0007669"/>
    <property type="project" value="TreeGrafter"/>
</dbReference>
<dbReference type="SUPFAM" id="SSF56784">
    <property type="entry name" value="HAD-like"/>
    <property type="match status" value="1"/>
</dbReference>
<sequence>MKDVLRNSNVNNKKRFLFAIDLDGTTLKSSATGQIHDQTVAAIKRATDEGHIVCILTGRPWRSTKFIYDELGLSTVVSNYNGAHIHHPYDDEFIPYIKYLNLNEALYILGDPKVQAEISNIAIEGPDWVQLQHRDEDLEKVFGFTTTSKLRIGLDFHKLPLMPTGIIFDVQKTTDVEKLRQYLKRRYGDLAEFSYWSKGEGLSPVFDMTNITANKGKALSMLIRYYDVDVENTIALGDGFNDVPMFKVANISVAMSNASKDVKKYATIRIPKTNKDGGVGWYINKFLDNPEEEIEKSRLRQKKVAKFTEEE</sequence>
<dbReference type="CDD" id="cd07516">
    <property type="entry name" value="HAD_Pase"/>
    <property type="match status" value="1"/>
</dbReference>
<dbReference type="GO" id="GO:0000287">
    <property type="term" value="F:magnesium ion binding"/>
    <property type="evidence" value="ECO:0007669"/>
    <property type="project" value="TreeGrafter"/>
</dbReference>
<dbReference type="KEGG" id="mgly:NCTC10194_00035"/>
<gene>
    <name evidence="2" type="primary">ywpJ_1</name>
    <name evidence="2" type="ORF">NCTC10194_00035</name>
</gene>
<dbReference type="Gene3D" id="3.30.1240.10">
    <property type="match status" value="1"/>
</dbReference>
<dbReference type="AlphaFoldDB" id="A0A449AU37"/>
<dbReference type="InterPro" id="IPR036412">
    <property type="entry name" value="HAD-like_sf"/>
</dbReference>
<evidence type="ECO:0000313" key="3">
    <source>
        <dbReference type="Proteomes" id="UP000290815"/>
    </source>
</evidence>
<proteinExistence type="inferred from homology"/>
<dbReference type="Pfam" id="PF08282">
    <property type="entry name" value="Hydrolase_3"/>
    <property type="match status" value="1"/>
</dbReference>
<evidence type="ECO:0000313" key="2">
    <source>
        <dbReference type="EMBL" id="VEU70041.1"/>
    </source>
</evidence>
<dbReference type="InterPro" id="IPR000150">
    <property type="entry name" value="Cof"/>
</dbReference>
<organism evidence="2 3">
    <name type="scientific">Mycoplasmopsis glycophila</name>
    <dbReference type="NCBI Taxonomy" id="171285"/>
    <lineage>
        <taxon>Bacteria</taxon>
        <taxon>Bacillati</taxon>
        <taxon>Mycoplasmatota</taxon>
        <taxon>Mycoplasmoidales</taxon>
        <taxon>Metamycoplasmataceae</taxon>
        <taxon>Mycoplasmopsis</taxon>
    </lineage>
</organism>
<dbReference type="NCBIfam" id="TIGR00099">
    <property type="entry name" value="Cof-subfamily"/>
    <property type="match status" value="1"/>
</dbReference>
<dbReference type="EC" id="3.1.3.-" evidence="2"/>